<dbReference type="AlphaFoldDB" id="A0A2S4Q1P4"/>
<organism evidence="4 5">
    <name type="scientific">Erysiphe pulchra</name>
    <dbReference type="NCBI Taxonomy" id="225359"/>
    <lineage>
        <taxon>Eukaryota</taxon>
        <taxon>Fungi</taxon>
        <taxon>Dikarya</taxon>
        <taxon>Ascomycota</taxon>
        <taxon>Pezizomycotina</taxon>
        <taxon>Leotiomycetes</taxon>
        <taxon>Erysiphales</taxon>
        <taxon>Erysiphaceae</taxon>
        <taxon>Erysiphe</taxon>
    </lineage>
</organism>
<keyword evidence="3" id="KW-0472">Membrane</keyword>
<gene>
    <name evidence="4" type="ORF">EPUL_000203</name>
</gene>
<proteinExistence type="predicted"/>
<keyword evidence="1" id="KW-0175">Coiled coil</keyword>
<keyword evidence="5" id="KW-1185">Reference proteome</keyword>
<sequence>MSSQVKTWSTPPSSTSFRRSKSKISKTYRQASTLFLTRRLPESLSTMLPILNYSTGSSDPPPIYNANKIIRIKVWSLYLTILNAICELPLDEGKQVFGNNEFRALVSKVRDGTIWDEVVKNGYGGFEGDVDTDVVINLATLLLAQARSQKTNQLKLESYLSLRSSPRDNQIEAPQCHSHTRSQSMTNLYGFDPARELNSLVKILELYTLHVLLRNNEWDFAHEVITVSSILDEERREAFLEALNTLKIEQRQIQQREREEQQLLAEKLRQDAEGLRKFNRDMEQKREEEGKMRRIMRLKGTELDCGTEQNSNSCQVPSTPAQNKLASSKKSSLHSITQTNKAAASPKNTPSSFLNFSRLIFRNICHLINFSAGNLKTRPLFMFEVMVFVAGLLLLLKQRDFKHKIKSSWDKLKQTAAMAGKVSYL</sequence>
<name>A0A2S4Q1P4_9PEZI</name>
<evidence type="ECO:0000313" key="4">
    <source>
        <dbReference type="EMBL" id="POS88167.1"/>
    </source>
</evidence>
<feature type="coiled-coil region" evidence="1">
    <location>
        <begin position="246"/>
        <end position="285"/>
    </location>
</feature>
<feature type="region of interest" description="Disordered" evidence="2">
    <location>
        <begin position="304"/>
        <end position="347"/>
    </location>
</feature>
<reference evidence="4 5" key="1">
    <citation type="submission" date="2017-10" db="EMBL/GenBank/DDBJ databases">
        <title>Development of genomic resources for the powdery mildew, Erysiphe pulchra.</title>
        <authorList>
            <person name="Wadl P.A."/>
            <person name="Mack B.M."/>
            <person name="Moore G."/>
            <person name="Beltz S.B."/>
        </authorList>
    </citation>
    <scope>NUCLEOTIDE SEQUENCE [LARGE SCALE GENOMIC DNA]</scope>
    <source>
        <strain evidence="4">Cflorida</strain>
    </source>
</reference>
<evidence type="ECO:0000256" key="1">
    <source>
        <dbReference type="SAM" id="Coils"/>
    </source>
</evidence>
<keyword evidence="3" id="KW-1133">Transmembrane helix</keyword>
<dbReference type="EMBL" id="PEDP01000024">
    <property type="protein sequence ID" value="POS88167.1"/>
    <property type="molecule type" value="Genomic_DNA"/>
</dbReference>
<accession>A0A2S4Q1P4</accession>
<feature type="compositionally biased region" description="Low complexity" evidence="2">
    <location>
        <begin position="324"/>
        <end position="335"/>
    </location>
</feature>
<evidence type="ECO:0008006" key="6">
    <source>
        <dbReference type="Google" id="ProtNLM"/>
    </source>
</evidence>
<comment type="caution">
    <text evidence="4">The sequence shown here is derived from an EMBL/GenBank/DDBJ whole genome shotgun (WGS) entry which is preliminary data.</text>
</comment>
<feature type="non-terminal residue" evidence="4">
    <location>
        <position position="425"/>
    </location>
</feature>
<evidence type="ECO:0000313" key="5">
    <source>
        <dbReference type="Proteomes" id="UP000237438"/>
    </source>
</evidence>
<feature type="compositionally biased region" description="Polar residues" evidence="2">
    <location>
        <begin position="307"/>
        <end position="322"/>
    </location>
</feature>
<protein>
    <recommendedName>
        <fullName evidence="6">Peroxin 26</fullName>
    </recommendedName>
</protein>
<feature type="compositionally biased region" description="Polar residues" evidence="2">
    <location>
        <begin position="336"/>
        <end position="347"/>
    </location>
</feature>
<evidence type="ECO:0000256" key="3">
    <source>
        <dbReference type="SAM" id="Phobius"/>
    </source>
</evidence>
<feature type="transmembrane region" description="Helical" evidence="3">
    <location>
        <begin position="379"/>
        <end position="396"/>
    </location>
</feature>
<dbReference type="OrthoDB" id="3981028at2759"/>
<dbReference type="Proteomes" id="UP000237438">
    <property type="component" value="Unassembled WGS sequence"/>
</dbReference>
<feature type="region of interest" description="Disordered" evidence="2">
    <location>
        <begin position="1"/>
        <end position="22"/>
    </location>
</feature>
<feature type="compositionally biased region" description="Low complexity" evidence="2">
    <location>
        <begin position="1"/>
        <end position="17"/>
    </location>
</feature>
<keyword evidence="3" id="KW-0812">Transmembrane</keyword>
<evidence type="ECO:0000256" key="2">
    <source>
        <dbReference type="SAM" id="MobiDB-lite"/>
    </source>
</evidence>
<dbReference type="STRING" id="225359.A0A2S4Q1P4"/>